<dbReference type="Gene3D" id="1.10.1660.10">
    <property type="match status" value="1"/>
</dbReference>
<dbReference type="InterPro" id="IPR015358">
    <property type="entry name" value="Tscrpt_reg_MerR_DNA-bd"/>
</dbReference>
<evidence type="ECO:0000313" key="8">
    <source>
        <dbReference type="Proteomes" id="UP000095439"/>
    </source>
</evidence>
<dbReference type="Pfam" id="PF09278">
    <property type="entry name" value="MerR-DNA-bind"/>
    <property type="match status" value="1"/>
</dbReference>
<feature type="domain" description="HTH merR-type" evidence="6">
    <location>
        <begin position="5"/>
        <end position="72"/>
    </location>
</feature>
<reference evidence="7 8" key="1">
    <citation type="submission" date="2015-09" db="EMBL/GenBank/DDBJ databases">
        <authorList>
            <consortium name="Pathogen Informatics"/>
        </authorList>
    </citation>
    <scope>NUCLEOTIDE SEQUENCE [LARGE SCALE GENOMIC DNA]</scope>
    <source>
        <strain evidence="7 8">2789STDY5608866</strain>
    </source>
</reference>
<evidence type="ECO:0000256" key="4">
    <source>
        <dbReference type="ARBA" id="ARBA00023163"/>
    </source>
</evidence>
<evidence type="ECO:0000256" key="5">
    <source>
        <dbReference type="SAM" id="Coils"/>
    </source>
</evidence>
<dbReference type="GO" id="GO:0003677">
    <property type="term" value="F:DNA binding"/>
    <property type="evidence" value="ECO:0007669"/>
    <property type="project" value="UniProtKB-KW"/>
</dbReference>
<dbReference type="AlphaFoldDB" id="A0A173ZHA5"/>
<evidence type="ECO:0000313" key="7">
    <source>
        <dbReference type="EMBL" id="CUN75782.1"/>
    </source>
</evidence>
<accession>A0A173ZHA5</accession>
<keyword evidence="1" id="KW-0678">Repressor</keyword>
<keyword evidence="4" id="KW-0804">Transcription</keyword>
<dbReference type="PANTHER" id="PTHR30204">
    <property type="entry name" value="REDOX-CYCLING DRUG-SENSING TRANSCRIPTIONAL ACTIVATOR SOXR"/>
    <property type="match status" value="1"/>
</dbReference>
<evidence type="ECO:0000256" key="1">
    <source>
        <dbReference type="ARBA" id="ARBA00022491"/>
    </source>
</evidence>
<name>A0A173ZHA5_9FIRM</name>
<evidence type="ECO:0000256" key="2">
    <source>
        <dbReference type="ARBA" id="ARBA00023015"/>
    </source>
</evidence>
<dbReference type="SMART" id="SM00422">
    <property type="entry name" value="HTH_MERR"/>
    <property type="match status" value="1"/>
</dbReference>
<dbReference type="PROSITE" id="PS50937">
    <property type="entry name" value="HTH_MERR_2"/>
    <property type="match status" value="1"/>
</dbReference>
<keyword evidence="3" id="KW-0238">DNA-binding</keyword>
<proteinExistence type="predicted"/>
<evidence type="ECO:0000259" key="6">
    <source>
        <dbReference type="PROSITE" id="PS50937"/>
    </source>
</evidence>
<dbReference type="InterPro" id="IPR000551">
    <property type="entry name" value="MerR-type_HTH_dom"/>
</dbReference>
<dbReference type="PANTHER" id="PTHR30204:SF69">
    <property type="entry name" value="MERR-FAMILY TRANSCRIPTIONAL REGULATOR"/>
    <property type="match status" value="1"/>
</dbReference>
<dbReference type="InterPro" id="IPR009061">
    <property type="entry name" value="DNA-bd_dom_put_sf"/>
</dbReference>
<keyword evidence="2" id="KW-0805">Transcription regulation</keyword>
<evidence type="ECO:0000256" key="3">
    <source>
        <dbReference type="ARBA" id="ARBA00023125"/>
    </source>
</evidence>
<gene>
    <name evidence="7" type="primary">tipA_2</name>
    <name evidence="7" type="ORF">ERS852423_01359</name>
</gene>
<dbReference type="RefSeq" id="WP_055181378.1">
    <property type="nucleotide sequence ID" value="NZ_CABIWY010000005.1"/>
</dbReference>
<dbReference type="GO" id="GO:0003700">
    <property type="term" value="F:DNA-binding transcription factor activity"/>
    <property type="evidence" value="ECO:0007669"/>
    <property type="project" value="InterPro"/>
</dbReference>
<keyword evidence="5" id="KW-0175">Coiled coil</keyword>
<sequence>MNEKTVGMLAKFTGVSVHTIKYYEKIGLLSSTRREHSNYRSYDIRACTDIYECMKYKNLGFALKEVGNLIKEADSEAIDNLLKKRLEEIDASLSELQELKKRVTDYLAETEEIEKKQGNWYIEEMPDFWIRFQTNNLEYGKNAQLESDGINFMDYAPESKSVLKISRESLNGTENQFSWGQAVRAEYIEDIEKNENVWSRQKGYTRIKGGRAFVLYLKITGPYASEGVLQKKIRKIYRKFQQDAKIPGDAYCVRIKITHDEEGNDWNYLNIYILLKPES</sequence>
<dbReference type="InterPro" id="IPR047057">
    <property type="entry name" value="MerR_fam"/>
</dbReference>
<dbReference type="PRINTS" id="PR00040">
    <property type="entry name" value="HTHMERR"/>
</dbReference>
<dbReference type="EMBL" id="CYYY01000005">
    <property type="protein sequence ID" value="CUN75782.1"/>
    <property type="molecule type" value="Genomic_DNA"/>
</dbReference>
<protein>
    <submittedName>
        <fullName evidence="7">HTH-type transcriptional activator tipA</fullName>
    </submittedName>
</protein>
<dbReference type="SUPFAM" id="SSF46955">
    <property type="entry name" value="Putative DNA-binding domain"/>
    <property type="match status" value="1"/>
</dbReference>
<dbReference type="Proteomes" id="UP000095439">
    <property type="component" value="Unassembled WGS sequence"/>
</dbReference>
<dbReference type="Pfam" id="PF00376">
    <property type="entry name" value="MerR"/>
    <property type="match status" value="1"/>
</dbReference>
<organism evidence="7 8">
    <name type="scientific">Dorea longicatena</name>
    <dbReference type="NCBI Taxonomy" id="88431"/>
    <lineage>
        <taxon>Bacteria</taxon>
        <taxon>Bacillati</taxon>
        <taxon>Bacillota</taxon>
        <taxon>Clostridia</taxon>
        <taxon>Lachnospirales</taxon>
        <taxon>Lachnospiraceae</taxon>
        <taxon>Dorea</taxon>
    </lineage>
</organism>
<feature type="coiled-coil region" evidence="5">
    <location>
        <begin position="82"/>
        <end position="116"/>
    </location>
</feature>